<dbReference type="EMBL" id="CM042012">
    <property type="protein sequence ID" value="KAI3750802.1"/>
    <property type="molecule type" value="Genomic_DNA"/>
</dbReference>
<reference evidence="2" key="1">
    <citation type="journal article" date="2022" name="Mol. Ecol. Resour.">
        <title>The genomes of chicory, endive, great burdock and yacon provide insights into Asteraceae palaeo-polyploidization history and plant inulin production.</title>
        <authorList>
            <person name="Fan W."/>
            <person name="Wang S."/>
            <person name="Wang H."/>
            <person name="Wang A."/>
            <person name="Jiang F."/>
            <person name="Liu H."/>
            <person name="Zhao H."/>
            <person name="Xu D."/>
            <person name="Zhang Y."/>
        </authorList>
    </citation>
    <scope>NUCLEOTIDE SEQUENCE [LARGE SCALE GENOMIC DNA]</scope>
    <source>
        <strain evidence="2">cv. Punajuju</strain>
    </source>
</reference>
<evidence type="ECO:0000313" key="1">
    <source>
        <dbReference type="EMBL" id="KAI3750802.1"/>
    </source>
</evidence>
<reference evidence="1 2" key="2">
    <citation type="journal article" date="2022" name="Mol. Ecol. Resour.">
        <title>The genomes of chicory, endive, great burdock and yacon provide insights into Asteraceae paleo-polyploidization history and plant inulin production.</title>
        <authorList>
            <person name="Fan W."/>
            <person name="Wang S."/>
            <person name="Wang H."/>
            <person name="Wang A."/>
            <person name="Jiang F."/>
            <person name="Liu H."/>
            <person name="Zhao H."/>
            <person name="Xu D."/>
            <person name="Zhang Y."/>
        </authorList>
    </citation>
    <scope>NUCLEOTIDE SEQUENCE [LARGE SCALE GENOMIC DNA]</scope>
    <source>
        <strain evidence="2">cv. Punajuju</strain>
        <tissue evidence="1">Leaves</tissue>
    </source>
</reference>
<organism evidence="1 2">
    <name type="scientific">Cichorium intybus</name>
    <name type="common">Chicory</name>
    <dbReference type="NCBI Taxonomy" id="13427"/>
    <lineage>
        <taxon>Eukaryota</taxon>
        <taxon>Viridiplantae</taxon>
        <taxon>Streptophyta</taxon>
        <taxon>Embryophyta</taxon>
        <taxon>Tracheophyta</taxon>
        <taxon>Spermatophyta</taxon>
        <taxon>Magnoliopsida</taxon>
        <taxon>eudicotyledons</taxon>
        <taxon>Gunneridae</taxon>
        <taxon>Pentapetalae</taxon>
        <taxon>asterids</taxon>
        <taxon>campanulids</taxon>
        <taxon>Asterales</taxon>
        <taxon>Asteraceae</taxon>
        <taxon>Cichorioideae</taxon>
        <taxon>Cichorieae</taxon>
        <taxon>Cichoriinae</taxon>
        <taxon>Cichorium</taxon>
    </lineage>
</organism>
<proteinExistence type="predicted"/>
<keyword evidence="2" id="KW-1185">Reference proteome</keyword>
<dbReference type="Proteomes" id="UP001055811">
    <property type="component" value="Linkage Group LG04"/>
</dbReference>
<gene>
    <name evidence="1" type="ORF">L2E82_21639</name>
</gene>
<protein>
    <submittedName>
        <fullName evidence="1">Uncharacterized protein</fullName>
    </submittedName>
</protein>
<evidence type="ECO:0000313" key="2">
    <source>
        <dbReference type="Proteomes" id="UP001055811"/>
    </source>
</evidence>
<accession>A0ACB9DW65</accession>
<sequence length="127" mass="13438">MASKLQLFFFLSLSCAILKTTTAGDPDILTDFIPPPISSGPLDGNYFTFTGLRIQIGEPFPATFKFNSDAKSPAFALSAFGSANAGTVSVPNSVFNTSISDQVLALSFKTDVTTIQKIKSGLAGKYD</sequence>
<comment type="caution">
    <text evidence="1">The sequence shown here is derived from an EMBL/GenBank/DDBJ whole genome shotgun (WGS) entry which is preliminary data.</text>
</comment>
<name>A0ACB9DW65_CICIN</name>